<evidence type="ECO:0000313" key="1">
    <source>
        <dbReference type="EMBL" id="GGD74368.1"/>
    </source>
</evidence>
<keyword evidence="2" id="KW-1185">Reference proteome</keyword>
<name>A0A917DWI8_9SPHN</name>
<organism evidence="1 2">
    <name type="scientific">Croceicoccus mobilis</name>
    <dbReference type="NCBI Taxonomy" id="1703339"/>
    <lineage>
        <taxon>Bacteria</taxon>
        <taxon>Pseudomonadati</taxon>
        <taxon>Pseudomonadota</taxon>
        <taxon>Alphaproteobacteria</taxon>
        <taxon>Sphingomonadales</taxon>
        <taxon>Erythrobacteraceae</taxon>
        <taxon>Croceicoccus</taxon>
    </lineage>
</organism>
<protein>
    <submittedName>
        <fullName evidence="1">Uncharacterized protein</fullName>
    </submittedName>
</protein>
<dbReference type="AlphaFoldDB" id="A0A917DWI8"/>
<reference evidence="1" key="2">
    <citation type="submission" date="2020-09" db="EMBL/GenBank/DDBJ databases">
        <authorList>
            <person name="Sun Q."/>
            <person name="Zhou Y."/>
        </authorList>
    </citation>
    <scope>NUCLEOTIDE SEQUENCE</scope>
    <source>
        <strain evidence="1">CGMCC 1.15360</strain>
    </source>
</reference>
<accession>A0A917DWI8</accession>
<dbReference type="EMBL" id="BMIP01000005">
    <property type="protein sequence ID" value="GGD74368.1"/>
    <property type="molecule type" value="Genomic_DNA"/>
</dbReference>
<gene>
    <name evidence="1" type="ORF">GCM10010990_25040</name>
</gene>
<comment type="caution">
    <text evidence="1">The sequence shown here is derived from an EMBL/GenBank/DDBJ whole genome shotgun (WGS) entry which is preliminary data.</text>
</comment>
<dbReference type="Proteomes" id="UP000612349">
    <property type="component" value="Unassembled WGS sequence"/>
</dbReference>
<reference evidence="1" key="1">
    <citation type="journal article" date="2014" name="Int. J. Syst. Evol. Microbiol.">
        <title>Complete genome sequence of Corynebacterium casei LMG S-19264T (=DSM 44701T), isolated from a smear-ripened cheese.</title>
        <authorList>
            <consortium name="US DOE Joint Genome Institute (JGI-PGF)"/>
            <person name="Walter F."/>
            <person name="Albersmeier A."/>
            <person name="Kalinowski J."/>
            <person name="Ruckert C."/>
        </authorList>
    </citation>
    <scope>NUCLEOTIDE SEQUENCE</scope>
    <source>
        <strain evidence="1">CGMCC 1.15360</strain>
    </source>
</reference>
<evidence type="ECO:0000313" key="2">
    <source>
        <dbReference type="Proteomes" id="UP000612349"/>
    </source>
</evidence>
<sequence length="118" mass="12392">MRRLIPAFDDGAGRAIDLVPGAGKALVAAVIGVGDRLALKPLDHIEKQRDFSGRIHRGTRPDIGKVFAVEREYVGEAAVIHLADLAGAIGGDVLAPALRFCLRAWIGRAADMPVAGAC</sequence>
<proteinExistence type="predicted"/>